<evidence type="ECO:0000256" key="4">
    <source>
        <dbReference type="ARBA" id="ARBA00022833"/>
    </source>
</evidence>
<dbReference type="GO" id="GO:0005634">
    <property type="term" value="C:nucleus"/>
    <property type="evidence" value="ECO:0007669"/>
    <property type="project" value="UniProtKB-SubCell"/>
</dbReference>
<feature type="region of interest" description="Disordered" evidence="8">
    <location>
        <begin position="2080"/>
        <end position="2158"/>
    </location>
</feature>
<dbReference type="PANTHER" id="PTHR46508">
    <property type="entry name" value="PHD FINGER FAMILY PROTEIN"/>
    <property type="match status" value="1"/>
</dbReference>
<dbReference type="InterPro" id="IPR018501">
    <property type="entry name" value="DDT_dom"/>
</dbReference>
<protein>
    <recommendedName>
        <fullName evidence="13">PHD-type domain-containing protein</fullName>
    </recommendedName>
</protein>
<feature type="coiled-coil region" evidence="7">
    <location>
        <begin position="1611"/>
        <end position="1638"/>
    </location>
</feature>
<keyword evidence="3 6" id="KW-0863">Zinc-finger</keyword>
<feature type="compositionally biased region" description="Low complexity" evidence="8">
    <location>
        <begin position="2082"/>
        <end position="2097"/>
    </location>
</feature>
<dbReference type="InterPro" id="IPR001965">
    <property type="entry name" value="Znf_PHD"/>
</dbReference>
<feature type="region of interest" description="Disordered" evidence="8">
    <location>
        <begin position="1996"/>
        <end position="2026"/>
    </location>
</feature>
<feature type="compositionally biased region" description="Basic and acidic residues" evidence="8">
    <location>
        <begin position="1862"/>
        <end position="1872"/>
    </location>
</feature>
<feature type="region of interest" description="Disordered" evidence="8">
    <location>
        <begin position="1123"/>
        <end position="1187"/>
    </location>
</feature>
<feature type="compositionally biased region" description="Low complexity" evidence="8">
    <location>
        <begin position="186"/>
        <end position="201"/>
    </location>
</feature>
<dbReference type="PANTHER" id="PTHR46508:SF1">
    <property type="entry name" value="PHD FINGER FAMILY PROTEIN"/>
    <property type="match status" value="1"/>
</dbReference>
<evidence type="ECO:0000313" key="12">
    <source>
        <dbReference type="EMBL" id="CAD8893129.1"/>
    </source>
</evidence>
<evidence type="ECO:0008006" key="13">
    <source>
        <dbReference type="Google" id="ProtNLM"/>
    </source>
</evidence>
<feature type="region of interest" description="Disordered" evidence="8">
    <location>
        <begin position="1820"/>
        <end position="1872"/>
    </location>
</feature>
<feature type="compositionally biased region" description="Low complexity" evidence="8">
    <location>
        <begin position="2144"/>
        <end position="2157"/>
    </location>
</feature>
<feature type="compositionally biased region" description="Polar residues" evidence="8">
    <location>
        <begin position="690"/>
        <end position="702"/>
    </location>
</feature>
<dbReference type="InterPro" id="IPR013083">
    <property type="entry name" value="Znf_RING/FYVE/PHD"/>
</dbReference>
<organism evidence="12">
    <name type="scientific">Corethron hystrix</name>
    <dbReference type="NCBI Taxonomy" id="216773"/>
    <lineage>
        <taxon>Eukaryota</taxon>
        <taxon>Sar</taxon>
        <taxon>Stramenopiles</taxon>
        <taxon>Ochrophyta</taxon>
        <taxon>Bacillariophyta</taxon>
        <taxon>Coscinodiscophyceae</taxon>
        <taxon>Corethrophycidae</taxon>
        <taxon>Corethrales</taxon>
        <taxon>Corethraceae</taxon>
        <taxon>Corethron</taxon>
    </lineage>
</organism>
<reference evidence="12" key="1">
    <citation type="submission" date="2021-01" db="EMBL/GenBank/DDBJ databases">
        <authorList>
            <person name="Corre E."/>
            <person name="Pelletier E."/>
            <person name="Niang G."/>
            <person name="Scheremetjew M."/>
            <person name="Finn R."/>
            <person name="Kale V."/>
            <person name="Holt S."/>
            <person name="Cochrane G."/>
            <person name="Meng A."/>
            <person name="Brown T."/>
            <person name="Cohen L."/>
        </authorList>
    </citation>
    <scope>NUCLEOTIDE SEQUENCE</scope>
    <source>
        <strain evidence="12">308</strain>
    </source>
</reference>
<comment type="subcellular location">
    <subcellularLocation>
        <location evidence="1">Nucleus</location>
    </subcellularLocation>
</comment>
<accession>A0A6U5IWQ3</accession>
<keyword evidence="7" id="KW-0175">Coiled coil</keyword>
<dbReference type="InterPro" id="IPR011011">
    <property type="entry name" value="Znf_FYVE_PHD"/>
</dbReference>
<feature type="compositionally biased region" description="Polar residues" evidence="8">
    <location>
        <begin position="1820"/>
        <end position="1859"/>
    </location>
</feature>
<dbReference type="Pfam" id="PF00628">
    <property type="entry name" value="PHD"/>
    <property type="match status" value="1"/>
</dbReference>
<name>A0A6U5IWQ3_9STRA</name>
<keyword evidence="2" id="KW-0479">Metal-binding</keyword>
<feature type="domain" description="PHD-type" evidence="9">
    <location>
        <begin position="525"/>
        <end position="572"/>
    </location>
</feature>
<feature type="compositionally biased region" description="Polar residues" evidence="8">
    <location>
        <begin position="731"/>
        <end position="742"/>
    </location>
</feature>
<feature type="compositionally biased region" description="Basic and acidic residues" evidence="8">
    <location>
        <begin position="703"/>
        <end position="719"/>
    </location>
</feature>
<dbReference type="SUPFAM" id="SSF57903">
    <property type="entry name" value="FYVE/PHD zinc finger"/>
    <property type="match status" value="1"/>
</dbReference>
<gene>
    <name evidence="11" type="ORF">CHYS00102_LOCUS20337</name>
    <name evidence="12" type="ORF">CHYS00102_LOCUS20338</name>
</gene>
<feature type="compositionally biased region" description="Polar residues" evidence="8">
    <location>
        <begin position="2105"/>
        <end position="2143"/>
    </location>
</feature>
<dbReference type="InterPro" id="IPR019787">
    <property type="entry name" value="Znf_PHD-finger"/>
</dbReference>
<dbReference type="PROSITE" id="PS50016">
    <property type="entry name" value="ZF_PHD_2"/>
    <property type="match status" value="1"/>
</dbReference>
<keyword evidence="5" id="KW-0539">Nucleus</keyword>
<feature type="compositionally biased region" description="Polar residues" evidence="8">
    <location>
        <begin position="1"/>
        <end position="16"/>
    </location>
</feature>
<feature type="compositionally biased region" description="Basic residues" evidence="8">
    <location>
        <begin position="138"/>
        <end position="148"/>
    </location>
</feature>
<dbReference type="Gene3D" id="3.30.40.10">
    <property type="entry name" value="Zinc/RING finger domain, C3HC4 (zinc finger)"/>
    <property type="match status" value="1"/>
</dbReference>
<evidence type="ECO:0000313" key="11">
    <source>
        <dbReference type="EMBL" id="CAD8893128.1"/>
    </source>
</evidence>
<dbReference type="SMART" id="SM00249">
    <property type="entry name" value="PHD"/>
    <property type="match status" value="1"/>
</dbReference>
<feature type="region of interest" description="Disordered" evidence="8">
    <location>
        <begin position="1"/>
        <end position="44"/>
    </location>
</feature>
<dbReference type="GO" id="GO:0008270">
    <property type="term" value="F:zinc ion binding"/>
    <property type="evidence" value="ECO:0007669"/>
    <property type="project" value="UniProtKB-KW"/>
</dbReference>
<proteinExistence type="predicted"/>
<evidence type="ECO:0000256" key="5">
    <source>
        <dbReference type="ARBA" id="ARBA00023242"/>
    </source>
</evidence>
<dbReference type="CDD" id="cd15532">
    <property type="entry name" value="PHD2_CHD_II"/>
    <property type="match status" value="1"/>
</dbReference>
<feature type="region of interest" description="Disordered" evidence="8">
    <location>
        <begin position="137"/>
        <end position="204"/>
    </location>
</feature>
<dbReference type="EMBL" id="HBFR01028062">
    <property type="protein sequence ID" value="CAD8893128.1"/>
    <property type="molecule type" value="Transcribed_RNA"/>
</dbReference>
<feature type="compositionally biased region" description="Basic and acidic residues" evidence="8">
    <location>
        <begin position="616"/>
        <end position="628"/>
    </location>
</feature>
<feature type="region of interest" description="Disordered" evidence="8">
    <location>
        <begin position="1415"/>
        <end position="1478"/>
    </location>
</feature>
<feature type="region of interest" description="Disordered" evidence="8">
    <location>
        <begin position="396"/>
        <end position="446"/>
    </location>
</feature>
<evidence type="ECO:0000256" key="1">
    <source>
        <dbReference type="ARBA" id="ARBA00004123"/>
    </source>
</evidence>
<evidence type="ECO:0000259" key="9">
    <source>
        <dbReference type="PROSITE" id="PS50016"/>
    </source>
</evidence>
<feature type="compositionally biased region" description="Basic residues" evidence="8">
    <location>
        <begin position="1156"/>
        <end position="1168"/>
    </location>
</feature>
<feature type="compositionally biased region" description="Polar residues" evidence="8">
    <location>
        <begin position="1996"/>
        <end position="2013"/>
    </location>
</feature>
<keyword evidence="4" id="KW-0862">Zinc</keyword>
<evidence type="ECO:0000256" key="8">
    <source>
        <dbReference type="SAM" id="MobiDB-lite"/>
    </source>
</evidence>
<evidence type="ECO:0000256" key="2">
    <source>
        <dbReference type="ARBA" id="ARBA00022723"/>
    </source>
</evidence>
<feature type="compositionally biased region" description="Basic and acidic residues" evidence="8">
    <location>
        <begin position="1757"/>
        <end position="1766"/>
    </location>
</feature>
<evidence type="ECO:0000256" key="6">
    <source>
        <dbReference type="PROSITE-ProRule" id="PRU00146"/>
    </source>
</evidence>
<feature type="region of interest" description="Disordered" evidence="8">
    <location>
        <begin position="57"/>
        <end position="80"/>
    </location>
</feature>
<feature type="region of interest" description="Disordered" evidence="8">
    <location>
        <begin position="609"/>
        <end position="643"/>
    </location>
</feature>
<dbReference type="PROSITE" id="PS50827">
    <property type="entry name" value="DDT"/>
    <property type="match status" value="1"/>
</dbReference>
<feature type="compositionally biased region" description="Basic and acidic residues" evidence="8">
    <location>
        <begin position="427"/>
        <end position="445"/>
    </location>
</feature>
<feature type="domain" description="DDT" evidence="10">
    <location>
        <begin position="285"/>
        <end position="345"/>
    </location>
</feature>
<evidence type="ECO:0000256" key="3">
    <source>
        <dbReference type="ARBA" id="ARBA00022771"/>
    </source>
</evidence>
<feature type="region of interest" description="Disordered" evidence="8">
    <location>
        <begin position="1702"/>
        <end position="1784"/>
    </location>
</feature>
<sequence length="2250" mass="252042">MSSSHGYPTASNSSGSGKPEARPNPTPSPTNATPPFLSPPPSAPYGGYAAFAPSTVQFAPPRNIPPPKNSNYSTNPYGGREILPPLPSSIFGPLNGAGNAIVAPATHAPPVPPVPWAPPVHGEIQQMSLIQPAQIMPIKKKRGRPRKYPKVEPPPASNSHSVPKPTQHLSGCVPPGPKLVSTYPSQQQYQQQQQQHSYAPRAWPPVPPAPPVNPSAIASFLQRPVFFTGKCHPIHDRSRMVRKPIEPKFIRGDFWGHGRPSAAGESRLKGPAHLVASAIPSTIPLKLVFRLMGAYGLLRTLSLPLQLSPFTPLAFLRAMGMSKQNRLMGEIHICLMRILLHSTANVSVKQAKIQWRAAAEQGWEGVTSEWNRLLDGVTWTHYFRELSDMVARHRYDTEDEVDKDREDKEEETDKDREDKEDEESDGEKDRPVQHKKQEEEKEEAHVQAAEMLRRHNYHDLPVPVKADILEFLLDEVLSLPVVESMMTLRMGRVSYALSQNYVPNGPNCEFCPFPALNELAGLENGDECYTCGRGGELVCCDGCPGTFHKECVGFSRGEIPEGEWLCPECKVVDPSKYGSLYGGSKGRMLWLTLAEMGVSEEDFYPGISEEEEKELEEERKEEEKKHNAAAEIAGESSTGHVNVGENKEKEPFATTNAAAVCDKKEPSTTNSVAGVCDNIDAPVIQEKISMPTNASTMSNTEKTSSDEKMDVSKNEDDKALTPASEKLETPINDTSAPISTQHPEPVAFDAPPSFNVKKAARAARRRHLISQLKPNHPRKTVLDQLANGQQYLIIHGHVFSRSSTSVSLPSMDDPPTPLSQQELWELLCGLGPQRCSTWPWCQIPHKPHDLWPQQGEEFCSMGKSPMNSSSRYYEEYLFASERFNPFLYQNLYQTAPCPTFLNTLLAKDSARDTATAFHTNMYLTRDVSKDHTWKKDFTHYSSTRMSINALQGKLFKGCLLSNKWEMNPFYSDFWSKKLFRTDSIKKFIMVILKMVDAMHSRCFLDEWHVLPGHKRKVAQELEKQFFTLGPEWTSEAELDKFSWYKHGSENVTKATNYKYTLRRKGGSYKDYIGIIQEENNKQVEDTSHESGAELTASTGESPGFCAMIVKEIIDSIVESAVTKSTASNDAAMSGTEAEDVKTKSSSGTDSEDTKTKTKTSKSKIKKRPAAGPATRRSGRVKFHKDDDFPESLAHGTLTLTSPGLKRSPDCHGNRTILAKINALQNILPTASSGPIAKEGHWPVCGRMLFDPVGSISPSLMRYLGRRGGSRAIPHFVYSGKMEVVEPTVGQIWRRKMLGCQTLDELCFYLSFMRMHLNMSVINSCESLGRRSMTAKNQIQKVIKCSQRDPFSGFHHYFVVNNNKNRGCWFSEDNVDLSPLILERSNRFQKNKEKMKAKLDKIRAVVAVKREKKLEEKRERDRLEAERKRKEAERKRLEAEAEKKRKKAAAEAEKKRLKEEAKAKEAEKKRKKAEANARRKAELARILEANRKAAEEKRRAENQKKEMEKIRSTQETQKRIIEVILKRHQSETVNLLKETAQTGLGVIPIERITAVRETNMYEIRQAHGLLARLGVPEFQSESELIARVGKAEESAMMEYQKFVEEEKAAAVAKEKKQIMESYEQQLTNHSNDTKNLLRECAQSGQQTIPIDEMTKLRSKTGDMLKRINERIQAAGITTHNTSQEEIMAKISEAENKAVNEYREEMNRQTSLTANSKTKGKLKSKPKKSDSSSKKRKKAPPQASSDGAPPKQKRKRRSKAEIEYDKAEKLKKKENKQKLSSPGVNISTQGHFSQIENTAQNITSNCNADITFSSNYDVGSSTGNTMQRNTKQTSTSTALFTDGNSQLTQNNRSQTTKNRNLYQEPDRSSLDRSSFEFGGFDRGSLGRGSSDIAPLDRVALERNALERSALERSAFERSTLELGALGRGVLDRGALDRGVLDRGALDRGTLNRGTIDRGPLSGNTVDNALDAWNADRGAYERTSVDRISQMNYNYDKSTLSQRPVSQISQDFSASNEPALDRRKSPSSRDYQALMLHENNEPNRKVYQTERIRNQRGYLSRSNSGDSSSFIPGNTSISEEQYAVRNDSGNSNNSGIRNRSFPGEETYRSQSINPNPLASFNTSFASSRISRDGYNSQNNTHSNGYTSRNNSSTSTSSQQRAMQLMNTLDSRTLQQAVNTQHNAQNALAQLQYNLAHPNSNSYSQEQRGGQPTSNQIHLLQQIQQSGNRGLYNANSLQNLTNSMYNQGNNWFGR</sequence>
<evidence type="ECO:0000256" key="7">
    <source>
        <dbReference type="SAM" id="Coils"/>
    </source>
</evidence>
<dbReference type="EMBL" id="HBFR01028063">
    <property type="protein sequence ID" value="CAD8893129.1"/>
    <property type="molecule type" value="Transcribed_RNA"/>
</dbReference>
<evidence type="ECO:0000259" key="10">
    <source>
        <dbReference type="PROSITE" id="PS50827"/>
    </source>
</evidence>
<dbReference type="Pfam" id="PF02791">
    <property type="entry name" value="DDT"/>
    <property type="match status" value="1"/>
</dbReference>
<feature type="compositionally biased region" description="Basic and acidic residues" evidence="8">
    <location>
        <begin position="396"/>
        <end position="417"/>
    </location>
</feature>
<feature type="region of interest" description="Disordered" evidence="8">
    <location>
        <begin position="688"/>
        <end position="751"/>
    </location>
</feature>